<dbReference type="Pfam" id="PF08737">
    <property type="entry name" value="Rgp1"/>
    <property type="match status" value="1"/>
</dbReference>
<name>A0A3M7S1J4_BRAPC</name>
<dbReference type="OrthoDB" id="1918at2759"/>
<keyword evidence="2" id="KW-1185">Reference proteome</keyword>
<reference evidence="1 2" key="1">
    <citation type="journal article" date="2018" name="Sci. Rep.">
        <title>Genomic signatures of local adaptation to the degree of environmental predictability in rotifers.</title>
        <authorList>
            <person name="Franch-Gras L."/>
            <person name="Hahn C."/>
            <person name="Garcia-Roger E.M."/>
            <person name="Carmona M.J."/>
            <person name="Serra M."/>
            <person name="Gomez A."/>
        </authorList>
    </citation>
    <scope>NUCLEOTIDE SEQUENCE [LARGE SCALE GENOMIC DNA]</scope>
    <source>
        <strain evidence="1">HYR1</strain>
    </source>
</reference>
<organism evidence="1 2">
    <name type="scientific">Brachionus plicatilis</name>
    <name type="common">Marine rotifer</name>
    <name type="synonym">Brachionus muelleri</name>
    <dbReference type="NCBI Taxonomy" id="10195"/>
    <lineage>
        <taxon>Eukaryota</taxon>
        <taxon>Metazoa</taxon>
        <taxon>Spiralia</taxon>
        <taxon>Gnathifera</taxon>
        <taxon>Rotifera</taxon>
        <taxon>Eurotatoria</taxon>
        <taxon>Monogononta</taxon>
        <taxon>Pseudotrocha</taxon>
        <taxon>Ploima</taxon>
        <taxon>Brachionidae</taxon>
        <taxon>Brachionus</taxon>
    </lineage>
</organism>
<dbReference type="InterPro" id="IPR014848">
    <property type="entry name" value="Rgp1"/>
</dbReference>
<accession>A0A3M7S1J4</accession>
<evidence type="ECO:0000313" key="2">
    <source>
        <dbReference type="Proteomes" id="UP000276133"/>
    </source>
</evidence>
<dbReference type="PANTHER" id="PTHR12507">
    <property type="entry name" value="REDUCED GROWTH PHENOTYPE 1 RGP1, YEAST -RELATED"/>
    <property type="match status" value="1"/>
</dbReference>
<evidence type="ECO:0000313" key="1">
    <source>
        <dbReference type="EMBL" id="RNA29447.1"/>
    </source>
</evidence>
<comment type="caution">
    <text evidence="1">The sequence shown here is derived from an EMBL/GenBank/DDBJ whole genome shotgun (WGS) entry which is preliminary data.</text>
</comment>
<protein>
    <submittedName>
        <fullName evidence="1">RAB6A-GEF complex partner 2-like isoform X1</fullName>
    </submittedName>
</protein>
<gene>
    <name evidence="1" type="ORF">BpHYR1_004926</name>
</gene>
<sequence length="293" mass="33505">MIEVEADILRGSCTPVFFVGEEIKCEIKFRSLTKTSDVKNQDDTKLHMSESMFSILSNQSLASSAPSTPIMEPKFFTKREINQENENFVVVWSCAQIDCNCFIDDSKVMLPKDPLRYSIVEKAGDSSVTSFQPNKDRLGISIFSSKPKILFCNLILRPGEEKSFIYSEKLPYDLAPTFRGQFARYSYKLTIGVQKLNGSTQLLRLPFRVYSLMDFDKYIPSMANLGGEYDYTEKRDSIVSQSADVDSFDSSYELPNPFKIDEKNGYEELEYALQVLEDLTARMNSFNDLVFFL</sequence>
<dbReference type="EMBL" id="REGN01002222">
    <property type="protein sequence ID" value="RNA29447.1"/>
    <property type="molecule type" value="Genomic_DNA"/>
</dbReference>
<dbReference type="STRING" id="10195.A0A3M7S1J4"/>
<proteinExistence type="predicted"/>
<dbReference type="AlphaFoldDB" id="A0A3M7S1J4"/>
<dbReference type="Proteomes" id="UP000276133">
    <property type="component" value="Unassembled WGS sequence"/>
</dbReference>